<gene>
    <name evidence="1" type="ORF">L195_g062182</name>
</gene>
<accession>A0A2K3KE89</accession>
<proteinExistence type="predicted"/>
<protein>
    <submittedName>
        <fullName evidence="1">Uncharacterized protein</fullName>
    </submittedName>
</protein>
<dbReference type="EMBL" id="ASHM01167831">
    <property type="protein sequence ID" value="PNX64573.1"/>
    <property type="molecule type" value="Genomic_DNA"/>
</dbReference>
<organism evidence="1 2">
    <name type="scientific">Trifolium pratense</name>
    <name type="common">Red clover</name>
    <dbReference type="NCBI Taxonomy" id="57577"/>
    <lineage>
        <taxon>Eukaryota</taxon>
        <taxon>Viridiplantae</taxon>
        <taxon>Streptophyta</taxon>
        <taxon>Embryophyta</taxon>
        <taxon>Tracheophyta</taxon>
        <taxon>Spermatophyta</taxon>
        <taxon>Magnoliopsida</taxon>
        <taxon>eudicotyledons</taxon>
        <taxon>Gunneridae</taxon>
        <taxon>Pentapetalae</taxon>
        <taxon>rosids</taxon>
        <taxon>fabids</taxon>
        <taxon>Fabales</taxon>
        <taxon>Fabaceae</taxon>
        <taxon>Papilionoideae</taxon>
        <taxon>50 kb inversion clade</taxon>
        <taxon>NPAAA clade</taxon>
        <taxon>Hologalegina</taxon>
        <taxon>IRL clade</taxon>
        <taxon>Trifolieae</taxon>
        <taxon>Trifolium</taxon>
    </lineage>
</organism>
<name>A0A2K3KE89_TRIPR</name>
<comment type="caution">
    <text evidence="1">The sequence shown here is derived from an EMBL/GenBank/DDBJ whole genome shotgun (WGS) entry which is preliminary data.</text>
</comment>
<reference evidence="1 2" key="2">
    <citation type="journal article" date="2017" name="Front. Plant Sci.">
        <title>Gene Classification and Mining of Molecular Markers Useful in Red Clover (Trifolium pratense) Breeding.</title>
        <authorList>
            <person name="Istvanek J."/>
            <person name="Dluhosova J."/>
            <person name="Dluhos P."/>
            <person name="Patkova L."/>
            <person name="Nedelnik J."/>
            <person name="Repkova J."/>
        </authorList>
    </citation>
    <scope>NUCLEOTIDE SEQUENCE [LARGE SCALE GENOMIC DNA]</scope>
    <source>
        <strain evidence="2">cv. Tatra</strain>
        <tissue evidence="1">Young leaves</tissue>
    </source>
</reference>
<evidence type="ECO:0000313" key="1">
    <source>
        <dbReference type="EMBL" id="PNX64573.1"/>
    </source>
</evidence>
<sequence length="53" mass="6556">MDEEEDNRRRILERERYQIEQILQLDLEELQVEEVDDFHYSSDDDNNNNLDLT</sequence>
<dbReference type="STRING" id="57577.A0A2K3KE89"/>
<reference evidence="1 2" key="1">
    <citation type="journal article" date="2014" name="Am. J. Bot.">
        <title>Genome assembly and annotation for red clover (Trifolium pratense; Fabaceae).</title>
        <authorList>
            <person name="Istvanek J."/>
            <person name="Jaros M."/>
            <person name="Krenek A."/>
            <person name="Repkova J."/>
        </authorList>
    </citation>
    <scope>NUCLEOTIDE SEQUENCE [LARGE SCALE GENOMIC DNA]</scope>
    <source>
        <strain evidence="2">cv. Tatra</strain>
        <tissue evidence="1">Young leaves</tissue>
    </source>
</reference>
<evidence type="ECO:0000313" key="2">
    <source>
        <dbReference type="Proteomes" id="UP000236291"/>
    </source>
</evidence>
<dbReference type="AlphaFoldDB" id="A0A2K3KE89"/>
<dbReference type="Proteomes" id="UP000236291">
    <property type="component" value="Unassembled WGS sequence"/>
</dbReference>
<feature type="non-terminal residue" evidence="1">
    <location>
        <position position="53"/>
    </location>
</feature>